<dbReference type="Gene3D" id="3.20.20.140">
    <property type="entry name" value="Metal-dependent hydrolases"/>
    <property type="match status" value="2"/>
</dbReference>
<dbReference type="SUPFAM" id="SSF51556">
    <property type="entry name" value="Metallo-dependent hydrolases"/>
    <property type="match status" value="1"/>
</dbReference>
<accession>A0A401LM19</accession>
<dbReference type="PANTHER" id="PTHR11647">
    <property type="entry name" value="HYDRANTOINASE/DIHYDROPYRIMIDINASE FAMILY MEMBER"/>
    <property type="match status" value="1"/>
</dbReference>
<name>A0A388S8U5_9BURK</name>
<dbReference type="OrthoDB" id="5687299at2"/>
<dbReference type="EMBL" id="BGZJ01000001">
    <property type="protein sequence ID" value="GBO92675.1"/>
    <property type="molecule type" value="Genomic_DNA"/>
</dbReference>
<keyword evidence="4" id="KW-1185">Reference proteome</keyword>
<sequence>MLDLLIKGGRVADWKNHTDRILNLGVQDGRIAYLGTDVPAAARIIEASGLIVIPGVIDSHMHASSWLGGSSAFRMMAKAGVTTAMEMAGPLETVFEGMKREGAGLTIAVLQQLKPGLNISGTDPSDDELKRAIQESLESGAYGVKLLGGHYPMTPDAMKRLIRICCDSYTFLAIHAGSTEHGSNLEGVREVIAAAEGRPFHLAHINAYCRGNVEPLEDEIRETADLLSRHPEIETESYLSPINGCSAKCRDDVPESGVTRSCLKSHGYDVSAEGILKAVADGYAAVHEVVDGFVTLASPEKGIEILKARGMDVPVSFKVNPALSRFYFATQKKQDGTFLVNSFCTDGGGIPRNVILKNGLLLVDFGALTLQEFVLKSSYETACRLGLTSKGHFSAGADADITIADPVSREAVSTFISGQPVLEEGKVVARGGTIVTTPDGADAVRRFGLPSRVVDVRTLLKTRWNR</sequence>
<accession>A0A388S8U5</accession>
<comment type="cofactor">
    <cofactor evidence="1">
        <name>Zn(2+)</name>
        <dbReference type="ChEBI" id="CHEBI:29105"/>
    </cofactor>
</comment>
<evidence type="ECO:0000256" key="1">
    <source>
        <dbReference type="ARBA" id="ARBA00001947"/>
    </source>
</evidence>
<dbReference type="InterPro" id="IPR011059">
    <property type="entry name" value="Metal-dep_hydrolase_composite"/>
</dbReference>
<dbReference type="AlphaFoldDB" id="A0A388S8U5"/>
<evidence type="ECO:0000313" key="4">
    <source>
        <dbReference type="Proteomes" id="UP000266091"/>
    </source>
</evidence>
<comment type="caution">
    <text evidence="3">The sequence shown here is derived from an EMBL/GenBank/DDBJ whole genome shotgun (WGS) entry which is preliminary data.</text>
</comment>
<dbReference type="RefSeq" id="WP_116269222.1">
    <property type="nucleotide sequence ID" value="NZ_BGZJ01000001.1"/>
</dbReference>
<dbReference type="InterPro" id="IPR032466">
    <property type="entry name" value="Metal_Hydrolase"/>
</dbReference>
<proteinExistence type="predicted"/>
<dbReference type="SUPFAM" id="SSF51338">
    <property type="entry name" value="Composite domain of metallo-dependent hydrolases"/>
    <property type="match status" value="1"/>
</dbReference>
<dbReference type="InterPro" id="IPR006680">
    <property type="entry name" value="Amidohydro-rel"/>
</dbReference>
<evidence type="ECO:0000313" key="3">
    <source>
        <dbReference type="EMBL" id="GBO92675.1"/>
    </source>
</evidence>
<dbReference type="PANTHER" id="PTHR11647:SF1">
    <property type="entry name" value="COLLAPSIN RESPONSE MEDIATOR PROTEIN"/>
    <property type="match status" value="1"/>
</dbReference>
<organism evidence="3 4">
    <name type="scientific">Mesosutterella multiformis</name>
    <dbReference type="NCBI Taxonomy" id="2259133"/>
    <lineage>
        <taxon>Bacteria</taxon>
        <taxon>Pseudomonadati</taxon>
        <taxon>Pseudomonadota</taxon>
        <taxon>Betaproteobacteria</taxon>
        <taxon>Burkholderiales</taxon>
        <taxon>Sutterellaceae</taxon>
        <taxon>Mesosutterella</taxon>
    </lineage>
</organism>
<dbReference type="Proteomes" id="UP000266091">
    <property type="component" value="Unassembled WGS sequence"/>
</dbReference>
<reference evidence="3 4" key="1">
    <citation type="journal article" date="2018" name="Int. J. Syst. Evol. Microbiol.">
        <title>Mesosutterella multiformis gen. nov., sp. nov., a member of the family Sutterellaceae and Sutterella megalosphaeroides sp. nov., isolated from human faeces.</title>
        <authorList>
            <person name="Sakamoto M."/>
            <person name="Ikeyama N."/>
            <person name="Kunihiro T."/>
            <person name="Iino T."/>
            <person name="Yuki M."/>
            <person name="Ohkuma M."/>
        </authorList>
    </citation>
    <scope>NUCLEOTIDE SEQUENCE [LARGE SCALE GENOMIC DNA]</scope>
    <source>
        <strain evidence="3 4">4NBBH2</strain>
    </source>
</reference>
<dbReference type="Gene3D" id="2.30.40.10">
    <property type="entry name" value="Urease, subunit C, domain 1"/>
    <property type="match status" value="1"/>
</dbReference>
<gene>
    <name evidence="3" type="ORF">MESMUL_00290</name>
</gene>
<dbReference type="Pfam" id="PF01979">
    <property type="entry name" value="Amidohydro_1"/>
    <property type="match status" value="1"/>
</dbReference>
<protein>
    <recommendedName>
        <fullName evidence="2">Amidohydrolase-related domain-containing protein</fullName>
    </recommendedName>
</protein>
<dbReference type="GO" id="GO:0016810">
    <property type="term" value="F:hydrolase activity, acting on carbon-nitrogen (but not peptide) bonds"/>
    <property type="evidence" value="ECO:0007669"/>
    <property type="project" value="InterPro"/>
</dbReference>
<dbReference type="InterPro" id="IPR050378">
    <property type="entry name" value="Metallo-dep_Hydrolases_sf"/>
</dbReference>
<evidence type="ECO:0000259" key="2">
    <source>
        <dbReference type="Pfam" id="PF01979"/>
    </source>
</evidence>
<feature type="domain" description="Amidohydrolase-related" evidence="2">
    <location>
        <begin position="51"/>
        <end position="184"/>
    </location>
</feature>